<dbReference type="Gene3D" id="3.40.50.1820">
    <property type="entry name" value="alpha/beta hydrolase"/>
    <property type="match status" value="1"/>
</dbReference>
<evidence type="ECO:0000259" key="2">
    <source>
        <dbReference type="Pfam" id="PF12697"/>
    </source>
</evidence>
<dbReference type="InterPro" id="IPR029058">
    <property type="entry name" value="AB_hydrolase_fold"/>
</dbReference>
<feature type="domain" description="AB hydrolase-1" evidence="2">
    <location>
        <begin position="66"/>
        <end position="318"/>
    </location>
</feature>
<dbReference type="InterPro" id="IPR000639">
    <property type="entry name" value="Epox_hydrolase-like"/>
</dbReference>
<reference evidence="3 4" key="1">
    <citation type="submission" date="2012-01" db="EMBL/GenBank/DDBJ databases">
        <title>The Genome Sequence of Scardovia wiggsiae F0424.</title>
        <authorList>
            <consortium name="The Broad Institute Genome Sequencing Platform"/>
            <person name="Earl A."/>
            <person name="Ward D."/>
            <person name="Feldgarden M."/>
            <person name="Gevers D."/>
            <person name="Izard J."/>
            <person name="Ganesan A."/>
            <person name="Baranova O.V."/>
            <person name="Blanton J.M."/>
            <person name="Tanner A.C."/>
            <person name="Mathney J."/>
            <person name="Dewhirst F.E."/>
            <person name="Young S.K."/>
            <person name="Zeng Q."/>
            <person name="Gargeya S."/>
            <person name="Fitzgerald M."/>
            <person name="Haas B."/>
            <person name="Abouelleil A."/>
            <person name="Alvarado L."/>
            <person name="Arachchi H.M."/>
            <person name="Berlin A."/>
            <person name="Chapman S.B."/>
            <person name="Gearin G."/>
            <person name="Goldberg J."/>
            <person name="Griggs A."/>
            <person name="Gujja S."/>
            <person name="Hansen M."/>
            <person name="Heiman D."/>
            <person name="Howarth C."/>
            <person name="Larimer J."/>
            <person name="Lui A."/>
            <person name="MacDonald P.J.P."/>
            <person name="McCowen C."/>
            <person name="Montmayeur A."/>
            <person name="Murphy C."/>
            <person name="Neiman D."/>
            <person name="Pearson M."/>
            <person name="Priest M."/>
            <person name="Roberts A."/>
            <person name="Saif S."/>
            <person name="Shea T."/>
            <person name="Sisk P."/>
            <person name="Stolte C."/>
            <person name="Sykes S."/>
            <person name="Wortman J."/>
            <person name="Nusbaum C."/>
            <person name="Birren B."/>
        </authorList>
    </citation>
    <scope>NUCLEOTIDE SEQUENCE [LARGE SCALE GENOMIC DNA]</scope>
    <source>
        <strain evidence="3 4">F0424</strain>
    </source>
</reference>
<dbReference type="RefSeq" id="WP_007148040.1">
    <property type="nucleotide sequence ID" value="NZ_AKCI01000001.1"/>
</dbReference>
<keyword evidence="4" id="KW-1185">Reference proteome</keyword>
<evidence type="ECO:0000256" key="1">
    <source>
        <dbReference type="SAM" id="MobiDB-lite"/>
    </source>
</evidence>
<dbReference type="PRINTS" id="PR00412">
    <property type="entry name" value="EPOXHYDRLASE"/>
</dbReference>
<dbReference type="InterPro" id="IPR000073">
    <property type="entry name" value="AB_hydrolase_1"/>
</dbReference>
<comment type="caution">
    <text evidence="3">The sequence shown here is derived from an EMBL/GenBank/DDBJ whole genome shotgun (WGS) entry which is preliminary data.</text>
</comment>
<accession>J0WZE9</accession>
<dbReference type="Pfam" id="PF12697">
    <property type="entry name" value="Abhydrolase_6"/>
    <property type="match status" value="1"/>
</dbReference>
<dbReference type="PANTHER" id="PTHR43798">
    <property type="entry name" value="MONOACYLGLYCEROL LIPASE"/>
    <property type="match status" value="1"/>
</dbReference>
<dbReference type="Proteomes" id="UP000006415">
    <property type="component" value="Unassembled WGS sequence"/>
</dbReference>
<dbReference type="SUPFAM" id="SSF53474">
    <property type="entry name" value="alpha/beta-Hydrolases"/>
    <property type="match status" value="1"/>
</dbReference>
<feature type="region of interest" description="Disordered" evidence="1">
    <location>
        <begin position="1"/>
        <end position="32"/>
    </location>
</feature>
<organism evidence="3 4">
    <name type="scientific">Scardovia wiggsiae F0424</name>
    <dbReference type="NCBI Taxonomy" id="857290"/>
    <lineage>
        <taxon>Bacteria</taxon>
        <taxon>Bacillati</taxon>
        <taxon>Actinomycetota</taxon>
        <taxon>Actinomycetes</taxon>
        <taxon>Bifidobacteriales</taxon>
        <taxon>Bifidobacteriaceae</taxon>
        <taxon>Scardovia</taxon>
    </lineage>
</organism>
<dbReference type="HOGENOM" id="CLU_020336_50_4_11"/>
<dbReference type="GO" id="GO:0003824">
    <property type="term" value="F:catalytic activity"/>
    <property type="evidence" value="ECO:0007669"/>
    <property type="project" value="InterPro"/>
</dbReference>
<dbReference type="EMBL" id="AGZS01000006">
    <property type="protein sequence ID" value="EJD64481.1"/>
    <property type="molecule type" value="Genomic_DNA"/>
</dbReference>
<protein>
    <recommendedName>
        <fullName evidence="2">AB hydrolase-1 domain-containing protein</fullName>
    </recommendedName>
</protein>
<dbReference type="STRING" id="857290.HMPREF9156_00976"/>
<evidence type="ECO:0000313" key="4">
    <source>
        <dbReference type="Proteomes" id="UP000006415"/>
    </source>
</evidence>
<gene>
    <name evidence="3" type="ORF">HMPREF9156_00976</name>
</gene>
<dbReference type="AlphaFoldDB" id="J0WZE9"/>
<proteinExistence type="predicted"/>
<dbReference type="eggNOG" id="COG2267">
    <property type="taxonomic scope" value="Bacteria"/>
</dbReference>
<evidence type="ECO:0000313" key="3">
    <source>
        <dbReference type="EMBL" id="EJD64481.1"/>
    </source>
</evidence>
<name>J0WZE9_9BIFI</name>
<sequence length="334" mass="36046">MAGHDNTLSRRSSAAPRTDTAAAGHGDSSAVVDPYGQAEGIMAAMPDDMEIVTSVYREGNKGYIPVVLLHAFPVDHRVWDRCAQELIRISEEEHENYPIFAPDMPGAGMSPLPEPGLTGPVGEDGSYPEACSRLAASIVMAIKDMGYDRAVWVGISMGGYLALAIQRLFPESVVGFVLCDTRAEEDAPEARAGRLGIASEALESHSVSPVLHFARPQKGDSAFKQSAEFVDTFTQWIDEQSPAGLAWRERMAAGRRNEVATLSSVTAPAAVVSGELDRSSGPSVMRPVAEAMVHADVKFYEIRDSGHFSCFEKPQEVALAIEDVARRASQTVRR</sequence>
<dbReference type="InterPro" id="IPR050266">
    <property type="entry name" value="AB_hydrolase_sf"/>
</dbReference>
<dbReference type="OrthoDB" id="495620at2"/>